<gene>
    <name evidence="3" type="ORF">D5086_0000138140</name>
</gene>
<feature type="compositionally biased region" description="Basic and acidic residues" evidence="1">
    <location>
        <begin position="375"/>
        <end position="390"/>
    </location>
</feature>
<feature type="compositionally biased region" description="Polar residues" evidence="1">
    <location>
        <begin position="17"/>
        <end position="51"/>
    </location>
</feature>
<proteinExistence type="predicted"/>
<protein>
    <submittedName>
        <fullName evidence="3">Calmodulin-binding family protein</fullName>
    </submittedName>
</protein>
<feature type="compositionally biased region" description="Basic residues" evidence="1">
    <location>
        <begin position="87"/>
        <end position="103"/>
    </location>
</feature>
<name>A0A4U5Q5F0_POPAL</name>
<feature type="region of interest" description="Disordered" evidence="1">
    <location>
        <begin position="218"/>
        <end position="257"/>
    </location>
</feature>
<feature type="compositionally biased region" description="Basic and acidic residues" evidence="1">
    <location>
        <begin position="68"/>
        <end position="82"/>
    </location>
</feature>
<evidence type="ECO:0000259" key="2">
    <source>
        <dbReference type="SMART" id="SM01054"/>
    </source>
</evidence>
<feature type="region of interest" description="Disordered" evidence="1">
    <location>
        <begin position="1"/>
        <end position="188"/>
    </location>
</feature>
<sequence>MATSATNSTLKKEKKATPSSHPHTSTRKQGVSRPASPSSGSTNKDNSSTPSGKPIPNYLKPTFSSRPEPLKQVKKTGHEDTTQKPALLRRRSFDRPPSLHHHVQKLDPSSDPKERLGRDRIIGTARSSSFSSKNVTSPKPVVDRNAPTPKPGKSHQPLTTRTIGRSISLSNKKVTNAPVLPKGPVGQDGTLNLDLETMLESNEESFLAHETEEILNDVSEEQVPSDSPEAENEEVHIDAEETEVNNGEDEKLIKGSNIPTVAGGEIKVSALAKPVEETETELHQENEDQLEGEENNGKLEESINANANPEEGIADEARVEAVDKERVEENIVNDNAVSDEELVGEEKKHEDTNQGNEGSEELKPHEGQDQVVKSAHHEEEKTPDAADSQKKQVVQGNKKESHAAYNDVIEETKNKLLEERKNKVKALVGAFETVIDYESGSK</sequence>
<feature type="compositionally biased region" description="Basic and acidic residues" evidence="1">
    <location>
        <begin position="315"/>
        <end position="329"/>
    </location>
</feature>
<reference evidence="3" key="1">
    <citation type="submission" date="2018-10" db="EMBL/GenBank/DDBJ databases">
        <title>Population genomic analysis revealed the cold adaptation of white poplar.</title>
        <authorList>
            <person name="Liu Y.-J."/>
        </authorList>
    </citation>
    <scope>NUCLEOTIDE SEQUENCE [LARGE SCALE GENOMIC DNA]</scope>
    <source>
        <strain evidence="3">PAL-ZL1</strain>
    </source>
</reference>
<feature type="compositionally biased region" description="Basic and acidic residues" evidence="1">
    <location>
        <begin position="104"/>
        <end position="121"/>
    </location>
</feature>
<dbReference type="STRING" id="43335.A0A4U5Q5F0"/>
<dbReference type="AlphaFoldDB" id="A0A4U5Q5F0"/>
<feature type="compositionally biased region" description="Basic and acidic residues" evidence="1">
    <location>
        <begin position="274"/>
        <end position="286"/>
    </location>
</feature>
<dbReference type="InterPro" id="IPR012417">
    <property type="entry name" value="CaM-bd_dom_pln"/>
</dbReference>
<dbReference type="Pfam" id="PF07839">
    <property type="entry name" value="CaM_binding"/>
    <property type="match status" value="1"/>
</dbReference>
<feature type="compositionally biased region" description="Polar residues" evidence="1">
    <location>
        <begin position="125"/>
        <end position="137"/>
    </location>
</feature>
<feature type="domain" description="Calmodulin-binding" evidence="2">
    <location>
        <begin position="326"/>
        <end position="436"/>
    </location>
</feature>
<accession>A0A4U5Q5F0</accession>
<dbReference type="PANTHER" id="PTHR33349:SF20">
    <property type="entry name" value="CHROMO DOMAIN CEC-LIKE PROTEIN"/>
    <property type="match status" value="1"/>
</dbReference>
<comment type="caution">
    <text evidence="3">The sequence shown here is derived from an EMBL/GenBank/DDBJ whole genome shotgun (WGS) entry which is preliminary data.</text>
</comment>
<evidence type="ECO:0000256" key="1">
    <source>
        <dbReference type="SAM" id="MobiDB-lite"/>
    </source>
</evidence>
<dbReference type="PANTHER" id="PTHR33349">
    <property type="entry name" value="EMB|CAB62594.1"/>
    <property type="match status" value="1"/>
</dbReference>
<feature type="region of interest" description="Disordered" evidence="1">
    <location>
        <begin position="272"/>
        <end position="406"/>
    </location>
</feature>
<dbReference type="SMART" id="SM01054">
    <property type="entry name" value="CaM_binding"/>
    <property type="match status" value="1"/>
</dbReference>
<feature type="compositionally biased region" description="Polar residues" evidence="1">
    <location>
        <begin position="156"/>
        <end position="174"/>
    </location>
</feature>
<organism evidence="3">
    <name type="scientific">Populus alba</name>
    <name type="common">White poplar</name>
    <dbReference type="NCBI Taxonomy" id="43335"/>
    <lineage>
        <taxon>Eukaryota</taxon>
        <taxon>Viridiplantae</taxon>
        <taxon>Streptophyta</taxon>
        <taxon>Embryophyta</taxon>
        <taxon>Tracheophyta</taxon>
        <taxon>Spermatophyta</taxon>
        <taxon>Magnoliopsida</taxon>
        <taxon>eudicotyledons</taxon>
        <taxon>Gunneridae</taxon>
        <taxon>Pentapetalae</taxon>
        <taxon>rosids</taxon>
        <taxon>fabids</taxon>
        <taxon>Malpighiales</taxon>
        <taxon>Salicaceae</taxon>
        <taxon>Saliceae</taxon>
        <taxon>Populus</taxon>
    </lineage>
</organism>
<dbReference type="EMBL" id="RCHU01000444">
    <property type="protein sequence ID" value="TKS04932.1"/>
    <property type="molecule type" value="Genomic_DNA"/>
</dbReference>
<dbReference type="GO" id="GO:0005516">
    <property type="term" value="F:calmodulin binding"/>
    <property type="evidence" value="ECO:0007669"/>
    <property type="project" value="InterPro"/>
</dbReference>
<evidence type="ECO:0000313" key="3">
    <source>
        <dbReference type="EMBL" id="TKS04932.1"/>
    </source>
</evidence>